<evidence type="ECO:0000313" key="1">
    <source>
        <dbReference type="EnsemblPlants" id="OB07G17630.1"/>
    </source>
</evidence>
<dbReference type="Gramene" id="OB07G17630.1">
    <property type="protein sequence ID" value="OB07G17630.1"/>
    <property type="gene ID" value="OB07G17630"/>
</dbReference>
<dbReference type="AlphaFoldDB" id="J3MK31"/>
<name>J3MK31_ORYBR</name>
<protein>
    <submittedName>
        <fullName evidence="1">Uncharacterized protein</fullName>
    </submittedName>
</protein>
<evidence type="ECO:0000313" key="2">
    <source>
        <dbReference type="Proteomes" id="UP000006038"/>
    </source>
</evidence>
<dbReference type="EnsemblPlants" id="OB07G17630.1">
    <property type="protein sequence ID" value="OB07G17630.1"/>
    <property type="gene ID" value="OB07G17630"/>
</dbReference>
<dbReference type="Proteomes" id="UP000006038">
    <property type="component" value="Chromosome 7"/>
</dbReference>
<organism evidence="1">
    <name type="scientific">Oryza brachyantha</name>
    <name type="common">malo sina</name>
    <dbReference type="NCBI Taxonomy" id="4533"/>
    <lineage>
        <taxon>Eukaryota</taxon>
        <taxon>Viridiplantae</taxon>
        <taxon>Streptophyta</taxon>
        <taxon>Embryophyta</taxon>
        <taxon>Tracheophyta</taxon>
        <taxon>Spermatophyta</taxon>
        <taxon>Magnoliopsida</taxon>
        <taxon>Liliopsida</taxon>
        <taxon>Poales</taxon>
        <taxon>Poaceae</taxon>
        <taxon>BOP clade</taxon>
        <taxon>Oryzoideae</taxon>
        <taxon>Oryzeae</taxon>
        <taxon>Oryzinae</taxon>
        <taxon>Oryza</taxon>
    </lineage>
</organism>
<reference evidence="1" key="2">
    <citation type="submission" date="2013-04" db="UniProtKB">
        <authorList>
            <consortium name="EnsemblPlants"/>
        </authorList>
    </citation>
    <scope>IDENTIFICATION</scope>
</reference>
<proteinExistence type="predicted"/>
<keyword evidence="2" id="KW-1185">Reference proteome</keyword>
<reference evidence="1" key="1">
    <citation type="journal article" date="2013" name="Nat. Commun.">
        <title>Whole-genome sequencing of Oryza brachyantha reveals mechanisms underlying Oryza genome evolution.</title>
        <authorList>
            <person name="Chen J."/>
            <person name="Huang Q."/>
            <person name="Gao D."/>
            <person name="Wang J."/>
            <person name="Lang Y."/>
            <person name="Liu T."/>
            <person name="Li B."/>
            <person name="Bai Z."/>
            <person name="Luis Goicoechea J."/>
            <person name="Liang C."/>
            <person name="Chen C."/>
            <person name="Zhang W."/>
            <person name="Sun S."/>
            <person name="Liao Y."/>
            <person name="Zhang X."/>
            <person name="Yang L."/>
            <person name="Song C."/>
            <person name="Wang M."/>
            <person name="Shi J."/>
            <person name="Liu G."/>
            <person name="Liu J."/>
            <person name="Zhou H."/>
            <person name="Zhou W."/>
            <person name="Yu Q."/>
            <person name="An N."/>
            <person name="Chen Y."/>
            <person name="Cai Q."/>
            <person name="Wang B."/>
            <person name="Liu B."/>
            <person name="Min J."/>
            <person name="Huang Y."/>
            <person name="Wu H."/>
            <person name="Li Z."/>
            <person name="Zhang Y."/>
            <person name="Yin Y."/>
            <person name="Song W."/>
            <person name="Jiang J."/>
            <person name="Jackson S.A."/>
            <person name="Wing R.A."/>
            <person name="Wang J."/>
            <person name="Chen M."/>
        </authorList>
    </citation>
    <scope>NUCLEOTIDE SEQUENCE [LARGE SCALE GENOMIC DNA]</scope>
    <source>
        <strain evidence="1">cv. IRGC 101232</strain>
    </source>
</reference>
<sequence length="119" mass="12762">PPVQGGAGGVQAGGRGAQPDGHAVVAVLRRAGLGRPAVPVPVQGLRRRPRVDEVVRRRPQPRHDAAGQVRPHLAGALLIYRPVVTSAIQENRWCYKLGSWLLTANAGFQYIILSPTIIL</sequence>
<accession>J3MK31</accession>
<dbReference type="HOGENOM" id="CLU_2067453_0_0_1"/>